<dbReference type="GeneID" id="71566392"/>
<evidence type="ECO:0000313" key="3">
    <source>
        <dbReference type="Proteomes" id="UP000321893"/>
    </source>
</evidence>
<sequence length="266" mass="30867">MHRKWIIKALVGLGLLGIFANVQTTKVQANAKTVSTTPAALRGTWYYSNRHGWYTRVKVTKTVISQMNQRSGLAASLKSNRVKVIKPNKYGYWRFKIKGYRPIYLKSGHHNGQPAIKGRFAGRAFSTGKPVYAYHYLPNQLPKDAWQNIPTKFHGSWTVPKNKEKEYSHIVFQFGKYSCEAKEQIHPGVYFGFVFLGQAPDTKDSQKSSLRCYTRTYHNKKYWVFGLRSKTYVQYDDVSDYAVIYTTNDHRPALWFDGLDTYLYKF</sequence>
<dbReference type="Proteomes" id="UP000321893">
    <property type="component" value="Unassembled WGS sequence"/>
</dbReference>
<gene>
    <name evidence="2" type="ORF">LKE01_14690</name>
</gene>
<accession>A0A511DUZ1</accession>
<dbReference type="EMBL" id="BJVK01000018">
    <property type="protein sequence ID" value="GEL28649.1"/>
    <property type="molecule type" value="Genomic_DNA"/>
</dbReference>
<organism evidence="2 3">
    <name type="scientific">Lentilactobacillus kefiri</name>
    <name type="common">Lactobacillus kefiri</name>
    <dbReference type="NCBI Taxonomy" id="33962"/>
    <lineage>
        <taxon>Bacteria</taxon>
        <taxon>Bacillati</taxon>
        <taxon>Bacillota</taxon>
        <taxon>Bacilli</taxon>
        <taxon>Lactobacillales</taxon>
        <taxon>Lactobacillaceae</taxon>
        <taxon>Lentilactobacillus</taxon>
    </lineage>
</organism>
<dbReference type="OrthoDB" id="2307058at2"/>
<feature type="signal peptide" evidence="1">
    <location>
        <begin position="1"/>
        <end position="20"/>
    </location>
</feature>
<keyword evidence="3" id="KW-1185">Reference proteome</keyword>
<proteinExistence type="predicted"/>
<protein>
    <submittedName>
        <fullName evidence="2">Uncharacterized protein</fullName>
    </submittedName>
</protein>
<feature type="chain" id="PRO_5038720959" evidence="1">
    <location>
        <begin position="21"/>
        <end position="266"/>
    </location>
</feature>
<comment type="caution">
    <text evidence="2">The sequence shown here is derived from an EMBL/GenBank/DDBJ whole genome shotgun (WGS) entry which is preliminary data.</text>
</comment>
<evidence type="ECO:0000256" key="1">
    <source>
        <dbReference type="SAM" id="SignalP"/>
    </source>
</evidence>
<keyword evidence="1" id="KW-0732">Signal</keyword>
<name>A0A511DUZ1_LENKE</name>
<reference evidence="2" key="1">
    <citation type="submission" date="2019-07" db="EMBL/GenBank/DDBJ databases">
        <title>Whole genome shotgun sequence of Lactobacillus kefiri NBRC 15888.</title>
        <authorList>
            <person name="Hosoyama A."/>
            <person name="Uohara A."/>
            <person name="Ohji S."/>
            <person name="Ichikawa N."/>
        </authorList>
    </citation>
    <scope>NUCLEOTIDE SEQUENCE [LARGE SCALE GENOMIC DNA]</scope>
    <source>
        <strain evidence="2">NBRC 15888</strain>
    </source>
</reference>
<dbReference type="RefSeq" id="WP_054769704.1">
    <property type="nucleotide sequence ID" value="NZ_BJVK01000018.1"/>
</dbReference>
<evidence type="ECO:0000313" key="2">
    <source>
        <dbReference type="EMBL" id="GEL28649.1"/>
    </source>
</evidence>
<dbReference type="AlphaFoldDB" id="A0A511DUZ1"/>